<feature type="compositionally biased region" description="Low complexity" evidence="2">
    <location>
        <begin position="84"/>
        <end position="99"/>
    </location>
</feature>
<proteinExistence type="predicted"/>
<evidence type="ECO:0000313" key="6">
    <source>
        <dbReference type="Proteomes" id="UP000051494"/>
    </source>
</evidence>
<keyword evidence="3" id="KW-0812">Transmembrane</keyword>
<protein>
    <submittedName>
        <fullName evidence="4">Uncharacterized protein</fullName>
    </submittedName>
</protein>
<evidence type="ECO:0000256" key="3">
    <source>
        <dbReference type="SAM" id="Phobius"/>
    </source>
</evidence>
<keyword evidence="6" id="KW-1185">Reference proteome</keyword>
<reference evidence="5" key="3">
    <citation type="submission" date="2021-06" db="EMBL/GenBank/DDBJ databases">
        <title>Genomic Description and Analysis of Intracellular Bacteria, Candidatus Berkiella cookevillensis and Candidatus Berkiella aquae.</title>
        <authorList>
            <person name="Kidane D.T."/>
            <person name="Mehari Y.T."/>
            <person name="Rice F.C."/>
            <person name="Arivett B.A."/>
            <person name="Farone A.L."/>
            <person name="Berk S.G."/>
            <person name="Farone M.B."/>
        </authorList>
    </citation>
    <scope>NUCLEOTIDE SEQUENCE</scope>
    <source>
        <strain evidence="5">CC99</strain>
    </source>
</reference>
<dbReference type="PATRIC" id="fig|1590042.3.peg.339"/>
<organism evidence="4">
    <name type="scientific">Candidatus Berkiella cookevillensis</name>
    <dbReference type="NCBI Taxonomy" id="437022"/>
    <lineage>
        <taxon>Bacteria</taxon>
        <taxon>Pseudomonadati</taxon>
        <taxon>Pseudomonadota</taxon>
        <taxon>Gammaproteobacteria</taxon>
        <taxon>Candidatus Berkiellales</taxon>
        <taxon>Candidatus Berkiellaceae</taxon>
        <taxon>Candidatus Berkiella</taxon>
    </lineage>
</organism>
<comment type="caution">
    <text evidence="4">The sequence shown here is derived from an EMBL/GenBank/DDBJ whole genome shotgun (WGS) entry which is preliminary data.</text>
</comment>
<feature type="compositionally biased region" description="Low complexity" evidence="2">
    <location>
        <begin position="127"/>
        <end position="140"/>
    </location>
</feature>
<accession>A0A0Q9YTX0</accession>
<gene>
    <name evidence="4" type="ORF">CC99x_00324</name>
    <name evidence="5" type="ORF">CC99x_005310</name>
</gene>
<feature type="region of interest" description="Disordered" evidence="2">
    <location>
        <begin position="113"/>
        <end position="155"/>
    </location>
</feature>
<keyword evidence="1" id="KW-0175">Coiled coil</keyword>
<dbReference type="EMBL" id="LKHV02000001">
    <property type="protein sequence ID" value="MCS5708319.1"/>
    <property type="molecule type" value="Genomic_DNA"/>
</dbReference>
<dbReference type="EMBL" id="LKHV01000001">
    <property type="protein sequence ID" value="KRG20103.1"/>
    <property type="molecule type" value="Genomic_DNA"/>
</dbReference>
<keyword evidence="3" id="KW-0472">Membrane</keyword>
<keyword evidence="3" id="KW-1133">Transmembrane helix</keyword>
<feature type="compositionally biased region" description="Polar residues" evidence="2">
    <location>
        <begin position="141"/>
        <end position="151"/>
    </location>
</feature>
<feature type="region of interest" description="Disordered" evidence="2">
    <location>
        <begin position="1"/>
        <end position="41"/>
    </location>
</feature>
<evidence type="ECO:0000313" key="5">
    <source>
        <dbReference type="EMBL" id="MCS5708319.1"/>
    </source>
</evidence>
<feature type="transmembrane region" description="Helical" evidence="3">
    <location>
        <begin position="46"/>
        <end position="66"/>
    </location>
</feature>
<feature type="region of interest" description="Disordered" evidence="2">
    <location>
        <begin position="72"/>
        <end position="99"/>
    </location>
</feature>
<reference evidence="4" key="1">
    <citation type="submission" date="2015-09" db="EMBL/GenBank/DDBJ databases">
        <title>Draft Genome Sequences of Two Novel Amoeba-resistant Intranuclear Bacteria, Candidatus Berkiella cookevillensis and Candidatus Berkiella aquae.</title>
        <authorList>
            <person name="Mehari Y.T."/>
            <person name="Arivett B.A."/>
            <person name="Farone A.L."/>
            <person name="Gunderson J.H."/>
            <person name="Farone M.B."/>
        </authorList>
    </citation>
    <scope>NUCLEOTIDE SEQUENCE [LARGE SCALE GENOMIC DNA]</scope>
    <source>
        <strain evidence="4">CC99</strain>
    </source>
</reference>
<name>A0A0Q9YTX0_9GAMM</name>
<evidence type="ECO:0000256" key="1">
    <source>
        <dbReference type="SAM" id="Coils"/>
    </source>
</evidence>
<evidence type="ECO:0000313" key="4">
    <source>
        <dbReference type="EMBL" id="KRG20103.1"/>
    </source>
</evidence>
<dbReference type="Proteomes" id="UP000051494">
    <property type="component" value="Unassembled WGS sequence"/>
</dbReference>
<reference evidence="5" key="2">
    <citation type="journal article" date="2016" name="Genome Announc.">
        <title>Draft Genome Sequences of Two Novel Amoeba-Resistant Intranuclear Bacteria, 'Candidatus Berkiella cookevillensis' and 'Candidatus Berkiella aquae'.</title>
        <authorList>
            <person name="Mehari Y.T."/>
            <person name="Arivett B.A."/>
            <person name="Farone A.L."/>
            <person name="Gunderson J.H."/>
            <person name="Farone M.B."/>
        </authorList>
    </citation>
    <scope>NUCLEOTIDE SEQUENCE</scope>
    <source>
        <strain evidence="5">CC99</strain>
    </source>
</reference>
<dbReference type="STRING" id="437022.CC99x_00324"/>
<feature type="coiled-coil region" evidence="1">
    <location>
        <begin position="213"/>
        <end position="240"/>
    </location>
</feature>
<dbReference type="OrthoDB" id="5622044at2"/>
<evidence type="ECO:0000256" key="2">
    <source>
        <dbReference type="SAM" id="MobiDB-lite"/>
    </source>
</evidence>
<dbReference type="AlphaFoldDB" id="A0A0Q9YTX0"/>
<feature type="compositionally biased region" description="Acidic residues" evidence="2">
    <location>
        <begin position="10"/>
        <end position="27"/>
    </location>
</feature>
<sequence>MADNDNKNDEFEDEFEFDSDENFDADADLSSQADTAPVAERKKSSFPWLIAVAVLGGIGFGGYQFIKSGSDESVGEITTPPPAQQAKTPAPAPTVAPHAALPAHDPMALADEPPAVAQSEASQPSMALDSQLDSLAQQQSIPTPDTATSTELDAAVSKTKQDLEKSLGGLKKDITSLTESNTQKIKDIEKDLELTAGKMVNVDRSLGDIHQDIKQLTQIVKSLTEQVNELYASREAYKADQANKARKARVAASSAPKKSTVSQSMTIHAIIPGRAWLRTQEGKTLSVAEGDMLGEYGKILKIDAPTGTVITSSGVTIR</sequence>
<dbReference type="RefSeq" id="WP_057622956.1">
    <property type="nucleotide sequence ID" value="NZ_LKHV02000001.1"/>
</dbReference>